<dbReference type="AlphaFoldDB" id="A0A6G1KXY3"/>
<gene>
    <name evidence="1" type="ORF">EJ03DRAFT_206649</name>
</gene>
<dbReference type="Proteomes" id="UP000799436">
    <property type="component" value="Unassembled WGS sequence"/>
</dbReference>
<evidence type="ECO:0000313" key="1">
    <source>
        <dbReference type="EMBL" id="KAF2765485.1"/>
    </source>
</evidence>
<proteinExistence type="predicted"/>
<keyword evidence="2" id="KW-1185">Reference proteome</keyword>
<sequence>MCCAGHHKVFSGVSRTFGGLCVLVVVVDDMLASVRRLHLHDPHAFRLTRLGLGTRMACLCHIRKSVLTVLGQSCTRNTVGGDGWCEPSDEQRALGHEQQWCSQVCVRSERPASGYSTSASMFAVLIWFVVGLPLQGRGPCALCFCLSHSWWRGGVAGEV</sequence>
<organism evidence="1 2">
    <name type="scientific">Teratosphaeria nubilosa</name>
    <dbReference type="NCBI Taxonomy" id="161662"/>
    <lineage>
        <taxon>Eukaryota</taxon>
        <taxon>Fungi</taxon>
        <taxon>Dikarya</taxon>
        <taxon>Ascomycota</taxon>
        <taxon>Pezizomycotina</taxon>
        <taxon>Dothideomycetes</taxon>
        <taxon>Dothideomycetidae</taxon>
        <taxon>Mycosphaerellales</taxon>
        <taxon>Teratosphaeriaceae</taxon>
        <taxon>Teratosphaeria</taxon>
    </lineage>
</organism>
<evidence type="ECO:0000313" key="2">
    <source>
        <dbReference type="Proteomes" id="UP000799436"/>
    </source>
</evidence>
<name>A0A6G1KXY3_9PEZI</name>
<reference evidence="1" key="1">
    <citation type="journal article" date="2020" name="Stud. Mycol.">
        <title>101 Dothideomycetes genomes: a test case for predicting lifestyles and emergence of pathogens.</title>
        <authorList>
            <person name="Haridas S."/>
            <person name="Albert R."/>
            <person name="Binder M."/>
            <person name="Bloem J."/>
            <person name="Labutti K."/>
            <person name="Salamov A."/>
            <person name="Andreopoulos B."/>
            <person name="Baker S."/>
            <person name="Barry K."/>
            <person name="Bills G."/>
            <person name="Bluhm B."/>
            <person name="Cannon C."/>
            <person name="Castanera R."/>
            <person name="Culley D."/>
            <person name="Daum C."/>
            <person name="Ezra D."/>
            <person name="Gonzalez J."/>
            <person name="Henrissat B."/>
            <person name="Kuo A."/>
            <person name="Liang C."/>
            <person name="Lipzen A."/>
            <person name="Lutzoni F."/>
            <person name="Magnuson J."/>
            <person name="Mondo S."/>
            <person name="Nolan M."/>
            <person name="Ohm R."/>
            <person name="Pangilinan J."/>
            <person name="Park H.-J."/>
            <person name="Ramirez L."/>
            <person name="Alfaro M."/>
            <person name="Sun H."/>
            <person name="Tritt A."/>
            <person name="Yoshinaga Y."/>
            <person name="Zwiers L.-H."/>
            <person name="Turgeon B."/>
            <person name="Goodwin S."/>
            <person name="Spatafora J."/>
            <person name="Crous P."/>
            <person name="Grigoriev I."/>
        </authorList>
    </citation>
    <scope>NUCLEOTIDE SEQUENCE</scope>
    <source>
        <strain evidence="1">CBS 116005</strain>
    </source>
</reference>
<accession>A0A6G1KXY3</accession>
<dbReference type="EMBL" id="ML995890">
    <property type="protein sequence ID" value="KAF2765485.1"/>
    <property type="molecule type" value="Genomic_DNA"/>
</dbReference>
<protein>
    <submittedName>
        <fullName evidence="1">Uncharacterized protein</fullName>
    </submittedName>
</protein>